<accession>A0ABS7TQF7</accession>
<feature type="domain" description="Sulfatase-modifying factor enzyme-like" evidence="3">
    <location>
        <begin position="118"/>
        <end position="380"/>
    </location>
</feature>
<protein>
    <submittedName>
        <fullName evidence="4">Formylglycine-generating enzyme family protein</fullName>
    </submittedName>
</protein>
<name>A0ABS7TQF7_9BACT</name>
<evidence type="ECO:0000313" key="4">
    <source>
        <dbReference type="EMBL" id="MBZ5710460.1"/>
    </source>
</evidence>
<dbReference type="InterPro" id="IPR042095">
    <property type="entry name" value="SUMF_sf"/>
</dbReference>
<dbReference type="InterPro" id="IPR005532">
    <property type="entry name" value="SUMF_dom"/>
</dbReference>
<evidence type="ECO:0000256" key="2">
    <source>
        <dbReference type="SAM" id="SignalP"/>
    </source>
</evidence>
<feature type="chain" id="PRO_5046386954" evidence="2">
    <location>
        <begin position="28"/>
        <end position="382"/>
    </location>
</feature>
<dbReference type="InterPro" id="IPR016187">
    <property type="entry name" value="CTDL_fold"/>
</dbReference>
<gene>
    <name evidence="4" type="ORF">K7C98_14455</name>
</gene>
<feature type="region of interest" description="Disordered" evidence="1">
    <location>
        <begin position="33"/>
        <end position="74"/>
    </location>
</feature>
<dbReference type="PANTHER" id="PTHR23150">
    <property type="entry name" value="SULFATASE MODIFYING FACTOR 1, 2"/>
    <property type="match status" value="1"/>
</dbReference>
<sequence>MHKLADPVHRRVSFVLECIAASWLVTACCCSAPSGTGSSTTGPSTTDSASGTAGSSSGTTAGSSSTPAGTGGETGGVPTCKGDEPCSCGTLGCPCNLDLTCSQGSCNPDTGTCTEEKDGMMHVPAGLFWMGCREGVDTDELTGPCPASELPYREVNVSAFWIDKTEVTKGAYRKCMDAGVCAPPPRWDAEWYQGEKDNGVFVPGLDEMPAASVTWIQAKTYCEWVGKRLPTEAEWEKAARGIDGRKYPWGMSEPTCEHANFQPTDYVTMTPGPECPYRETYQTLTPVGMFCAKGASVYGLCDMAGNVAEWAADGYDDNGYGDLPPKDPFREPIGTSLARRNAGWGGFSLSPIGYSLRTSRRKGGGEDDAAETLDSGFRCVSA</sequence>
<dbReference type="EMBL" id="JAIRAU010000016">
    <property type="protein sequence ID" value="MBZ5710460.1"/>
    <property type="molecule type" value="Genomic_DNA"/>
</dbReference>
<comment type="caution">
    <text evidence="4">The sequence shown here is derived from an EMBL/GenBank/DDBJ whole genome shotgun (WGS) entry which is preliminary data.</text>
</comment>
<organism evidence="4 5">
    <name type="scientific">Nannocystis pusilla</name>
    <dbReference type="NCBI Taxonomy" id="889268"/>
    <lineage>
        <taxon>Bacteria</taxon>
        <taxon>Pseudomonadati</taxon>
        <taxon>Myxococcota</taxon>
        <taxon>Polyangia</taxon>
        <taxon>Nannocystales</taxon>
        <taxon>Nannocystaceae</taxon>
        <taxon>Nannocystis</taxon>
    </lineage>
</organism>
<dbReference type="Pfam" id="PF03781">
    <property type="entry name" value="FGE-sulfatase"/>
    <property type="match status" value="1"/>
</dbReference>
<reference evidence="4" key="1">
    <citation type="submission" date="2021-08" db="EMBL/GenBank/DDBJ databases">
        <authorList>
            <person name="Stevens D.C."/>
        </authorList>
    </citation>
    <scope>NUCLEOTIDE SEQUENCE</scope>
    <source>
        <strain evidence="4">DSM 53165</strain>
    </source>
</reference>
<feature type="signal peptide" evidence="2">
    <location>
        <begin position="1"/>
        <end position="27"/>
    </location>
</feature>
<feature type="compositionally biased region" description="Low complexity" evidence="1">
    <location>
        <begin position="33"/>
        <end position="68"/>
    </location>
</feature>
<dbReference type="InterPro" id="IPR051043">
    <property type="entry name" value="Sulfatase_Mod_Factor_Kinase"/>
</dbReference>
<proteinExistence type="predicted"/>
<dbReference type="Gene3D" id="3.90.1580.10">
    <property type="entry name" value="paralog of FGE (formylglycine-generating enzyme)"/>
    <property type="match status" value="1"/>
</dbReference>
<dbReference type="PANTHER" id="PTHR23150:SF19">
    <property type="entry name" value="FORMYLGLYCINE-GENERATING ENZYME"/>
    <property type="match status" value="1"/>
</dbReference>
<evidence type="ECO:0000259" key="3">
    <source>
        <dbReference type="Pfam" id="PF03781"/>
    </source>
</evidence>
<dbReference type="Proteomes" id="UP001139031">
    <property type="component" value="Unassembled WGS sequence"/>
</dbReference>
<keyword evidence="5" id="KW-1185">Reference proteome</keyword>
<dbReference type="SUPFAM" id="SSF56436">
    <property type="entry name" value="C-type lectin-like"/>
    <property type="match status" value="1"/>
</dbReference>
<dbReference type="PROSITE" id="PS51257">
    <property type="entry name" value="PROKAR_LIPOPROTEIN"/>
    <property type="match status" value="1"/>
</dbReference>
<evidence type="ECO:0000313" key="5">
    <source>
        <dbReference type="Proteomes" id="UP001139031"/>
    </source>
</evidence>
<keyword evidence="2" id="KW-0732">Signal</keyword>
<evidence type="ECO:0000256" key="1">
    <source>
        <dbReference type="SAM" id="MobiDB-lite"/>
    </source>
</evidence>